<evidence type="ECO:0000256" key="1">
    <source>
        <dbReference type="ARBA" id="ARBA00022574"/>
    </source>
</evidence>
<dbReference type="OrthoDB" id="2305498at2759"/>
<keyword evidence="2" id="KW-0677">Repeat</keyword>
<gene>
    <name evidence="3" type="ORF">GPUH_LOCUS11732</name>
</gene>
<organism evidence="5">
    <name type="scientific">Gongylonema pulchrum</name>
    <dbReference type="NCBI Taxonomy" id="637853"/>
    <lineage>
        <taxon>Eukaryota</taxon>
        <taxon>Metazoa</taxon>
        <taxon>Ecdysozoa</taxon>
        <taxon>Nematoda</taxon>
        <taxon>Chromadorea</taxon>
        <taxon>Rhabditida</taxon>
        <taxon>Spirurina</taxon>
        <taxon>Spiruromorpha</taxon>
        <taxon>Spiruroidea</taxon>
        <taxon>Gongylonematidae</taxon>
        <taxon>Gongylonema</taxon>
    </lineage>
</organism>
<dbReference type="InterPro" id="IPR036322">
    <property type="entry name" value="WD40_repeat_dom_sf"/>
</dbReference>
<accession>A0A183DSP1</accession>
<keyword evidence="1" id="KW-0853">WD repeat</keyword>
<dbReference type="InterPro" id="IPR001680">
    <property type="entry name" value="WD40_rpt"/>
</dbReference>
<dbReference type="Proteomes" id="UP000271098">
    <property type="component" value="Unassembled WGS sequence"/>
</dbReference>
<protein>
    <submittedName>
        <fullName evidence="5">WD_REPEATS_REGION domain-containing protein</fullName>
    </submittedName>
</protein>
<name>A0A183DSP1_9BILA</name>
<evidence type="ECO:0000313" key="5">
    <source>
        <dbReference type="WBParaSite" id="GPUH_0001174601-mRNA-1"/>
    </source>
</evidence>
<keyword evidence="4" id="KW-1185">Reference proteome</keyword>
<dbReference type="PROSITE" id="PS00678">
    <property type="entry name" value="WD_REPEATS_1"/>
    <property type="match status" value="1"/>
</dbReference>
<dbReference type="EMBL" id="UYRT01078762">
    <property type="protein sequence ID" value="VDN19170.1"/>
    <property type="molecule type" value="Genomic_DNA"/>
</dbReference>
<dbReference type="Gene3D" id="2.130.10.10">
    <property type="entry name" value="YVTN repeat-like/Quinoprotein amine dehydrogenase"/>
    <property type="match status" value="1"/>
</dbReference>
<dbReference type="InterPro" id="IPR015943">
    <property type="entry name" value="WD40/YVTN_repeat-like_dom_sf"/>
</dbReference>
<dbReference type="SUPFAM" id="SSF50978">
    <property type="entry name" value="WD40 repeat-like"/>
    <property type="match status" value="1"/>
</dbReference>
<reference evidence="3 4" key="2">
    <citation type="submission" date="2018-11" db="EMBL/GenBank/DDBJ databases">
        <authorList>
            <consortium name="Pathogen Informatics"/>
        </authorList>
    </citation>
    <scope>NUCLEOTIDE SEQUENCE [LARGE SCALE GENOMIC DNA]</scope>
</reference>
<dbReference type="WBParaSite" id="GPUH_0001174601-mRNA-1">
    <property type="protein sequence ID" value="GPUH_0001174601-mRNA-1"/>
    <property type="gene ID" value="GPUH_0001174601"/>
</dbReference>
<reference evidence="5" key="1">
    <citation type="submission" date="2016-06" db="UniProtKB">
        <authorList>
            <consortium name="WormBaseParasite"/>
        </authorList>
    </citation>
    <scope>IDENTIFICATION</scope>
</reference>
<dbReference type="Pfam" id="PF00400">
    <property type="entry name" value="WD40"/>
    <property type="match status" value="1"/>
</dbReference>
<evidence type="ECO:0000256" key="2">
    <source>
        <dbReference type="ARBA" id="ARBA00022737"/>
    </source>
</evidence>
<dbReference type="InterPro" id="IPR019775">
    <property type="entry name" value="WD40_repeat_CS"/>
</dbReference>
<dbReference type="AlphaFoldDB" id="A0A183DSP1"/>
<evidence type="ECO:0000313" key="4">
    <source>
        <dbReference type="Proteomes" id="UP000271098"/>
    </source>
</evidence>
<proteinExistence type="predicted"/>
<evidence type="ECO:0000313" key="3">
    <source>
        <dbReference type="EMBL" id="VDN19170.1"/>
    </source>
</evidence>
<sequence>MQSSSHKRLCISGARDRALVVWDIDVMENEAVEEKWKVYEVLDSHQLVNEHEVNAAALCVINDEQTAICACASFDGLVTVLDPRNSLQKITQMSYHRSAVYDLAQLPGSNYLYSSGADGRIVRVDKRMWKTVSEMQLRTSYSRSLSVLEGQLSCGTADGKILSLDPESLEILNEMIRQIRLNMGSQMCITKNRRLMVFTPGLRPKLLYTLDRFDAEPSRASVHLF</sequence>